<evidence type="ECO:0000313" key="3">
    <source>
        <dbReference type="Proteomes" id="UP001519273"/>
    </source>
</evidence>
<dbReference type="Gene3D" id="1.10.10.2840">
    <property type="entry name" value="PucR C-terminal helix-turn-helix domain"/>
    <property type="match status" value="1"/>
</dbReference>
<dbReference type="Pfam" id="PF13556">
    <property type="entry name" value="HTH_30"/>
    <property type="match status" value="1"/>
</dbReference>
<accession>A0ABS4H3K3</accession>
<dbReference type="InterPro" id="IPR009057">
    <property type="entry name" value="Homeodomain-like_sf"/>
</dbReference>
<feature type="domain" description="PucR C-terminal helix-turn-helix" evidence="1">
    <location>
        <begin position="308"/>
        <end position="364"/>
    </location>
</feature>
<protein>
    <recommendedName>
        <fullName evidence="1">PucR C-terminal helix-turn-helix domain-containing protein</fullName>
    </recommendedName>
</protein>
<dbReference type="PANTHER" id="PTHR33744:SF15">
    <property type="entry name" value="CARBOHYDRATE DIACID REGULATOR"/>
    <property type="match status" value="1"/>
</dbReference>
<dbReference type="InterPro" id="IPR051448">
    <property type="entry name" value="CdaR-like_regulators"/>
</dbReference>
<organism evidence="2 3">
    <name type="scientific">Paenibacillus sediminis</name>
    <dbReference type="NCBI Taxonomy" id="664909"/>
    <lineage>
        <taxon>Bacteria</taxon>
        <taxon>Bacillati</taxon>
        <taxon>Bacillota</taxon>
        <taxon>Bacilli</taxon>
        <taxon>Bacillales</taxon>
        <taxon>Paenibacillaceae</taxon>
        <taxon>Paenibacillus</taxon>
    </lineage>
</organism>
<sequence>MVEMETLKQKLERILGMTLREKKMSQTKWNSLTTNTDKRHHWSEAQFNRKLYFLWKQLKDSVIALEIDEDKVSESERKLIELLLETYREANEGLLQSNNEDEWLSKQLGAWLNDQLHQGYTSAVIPDHIGPAHKLHQKMVPFLLICENIQDTVVSYGGLNKLMTSYFGGDIQLILLSESKQRKEWLILTEEHLITGGQEDKEEGEETEKELLSALCYGMYEVIASEWPGTFHISAAPVMDPISSLLSTVSLLRETAQLGRAFYVTEHIHLPWELQLERLIYSIPPEQRDRFIQEAEEYTGLYHDKEIIATLDAFFKMDCNVSETAKHLYIHRNTLIYRLDKFKQETGLDVRSFKDAVAVKLMLLLYKLTKTS</sequence>
<dbReference type="SUPFAM" id="SSF46689">
    <property type="entry name" value="Homeodomain-like"/>
    <property type="match status" value="1"/>
</dbReference>
<proteinExistence type="predicted"/>
<comment type="caution">
    <text evidence="2">The sequence shown here is derived from an EMBL/GenBank/DDBJ whole genome shotgun (WGS) entry which is preliminary data.</text>
</comment>
<name>A0ABS4H3K3_9BACL</name>
<dbReference type="InterPro" id="IPR025736">
    <property type="entry name" value="PucR_C-HTH_dom"/>
</dbReference>
<dbReference type="RefSeq" id="WP_209848874.1">
    <property type="nucleotide sequence ID" value="NZ_CBCRVE010000006.1"/>
</dbReference>
<evidence type="ECO:0000259" key="1">
    <source>
        <dbReference type="Pfam" id="PF13556"/>
    </source>
</evidence>
<dbReference type="EMBL" id="JAGGKP010000003">
    <property type="protein sequence ID" value="MBP1937099.1"/>
    <property type="molecule type" value="Genomic_DNA"/>
</dbReference>
<gene>
    <name evidence="2" type="ORF">J2Z20_001981</name>
</gene>
<dbReference type="InterPro" id="IPR042070">
    <property type="entry name" value="PucR_C-HTH_sf"/>
</dbReference>
<evidence type="ECO:0000313" key="2">
    <source>
        <dbReference type="EMBL" id="MBP1937099.1"/>
    </source>
</evidence>
<dbReference type="PANTHER" id="PTHR33744">
    <property type="entry name" value="CARBOHYDRATE DIACID REGULATOR"/>
    <property type="match status" value="1"/>
</dbReference>
<keyword evidence="3" id="KW-1185">Reference proteome</keyword>
<dbReference type="Proteomes" id="UP001519273">
    <property type="component" value="Unassembled WGS sequence"/>
</dbReference>
<reference evidence="2 3" key="1">
    <citation type="submission" date="2021-03" db="EMBL/GenBank/DDBJ databases">
        <title>Genomic Encyclopedia of Type Strains, Phase IV (KMG-IV): sequencing the most valuable type-strain genomes for metagenomic binning, comparative biology and taxonomic classification.</title>
        <authorList>
            <person name="Goeker M."/>
        </authorList>
    </citation>
    <scope>NUCLEOTIDE SEQUENCE [LARGE SCALE GENOMIC DNA]</scope>
    <source>
        <strain evidence="2 3">DSM 23491</strain>
    </source>
</reference>